<dbReference type="AlphaFoldDB" id="A0A6U0I901"/>
<dbReference type="EMBL" id="HBGL01004298">
    <property type="protein sequence ID" value="CAD9291535.1"/>
    <property type="molecule type" value="Transcribed_RNA"/>
</dbReference>
<protein>
    <submittedName>
        <fullName evidence="2">Uncharacterized protein</fullName>
    </submittedName>
</protein>
<gene>
    <name evidence="2" type="ORF">SSP0437_LOCUS3316</name>
    <name evidence="3" type="ORF">SSP0437_LOCUS3317</name>
</gene>
<organism evidence="2">
    <name type="scientific">Sexangularia sp. CB-2014</name>
    <dbReference type="NCBI Taxonomy" id="1486929"/>
    <lineage>
        <taxon>Eukaryota</taxon>
        <taxon>Amoebozoa</taxon>
        <taxon>Tubulinea</taxon>
        <taxon>Elardia</taxon>
        <taxon>Arcellinida</taxon>
        <taxon>Arcellinida incertae sedis</taxon>
        <taxon>Sexangularia</taxon>
    </lineage>
</organism>
<dbReference type="EMBL" id="HBGL01004297">
    <property type="protein sequence ID" value="CAD9291533.1"/>
    <property type="molecule type" value="Transcribed_RNA"/>
</dbReference>
<evidence type="ECO:0000313" key="3">
    <source>
        <dbReference type="EMBL" id="CAD9291535.1"/>
    </source>
</evidence>
<name>A0A6U0I901_9EUKA</name>
<feature type="compositionally biased region" description="Low complexity" evidence="1">
    <location>
        <begin position="28"/>
        <end position="46"/>
    </location>
</feature>
<sequence length="270" mass="28481">MAATEAATADAAAAKKRVRELEAYFAPTSGATSGSSSSSATATSGDAVAAEIDARAAAERATLNRLRADREAELVELRSQMGKVASEGGRGPESQSAAELQPRLVALLEGLPRHAREPTAKGVGALLSALDALDTPPRTKLLLGVLLVDARAKPHVLAELCELAELHATGEGGSVMHTPEAVVLMCARKARRRRALVGSRVAASVDDGRLLEEELVRLRARRTGKGEEECRADMLAGRTRWAVAAGVVDEEVVDVDEEDEEEDEEDSVEA</sequence>
<proteinExistence type="predicted"/>
<evidence type="ECO:0000256" key="1">
    <source>
        <dbReference type="SAM" id="MobiDB-lite"/>
    </source>
</evidence>
<accession>A0A6U0I901</accession>
<feature type="region of interest" description="Disordered" evidence="1">
    <location>
        <begin position="26"/>
        <end position="46"/>
    </location>
</feature>
<reference evidence="2" key="1">
    <citation type="submission" date="2021-01" db="EMBL/GenBank/DDBJ databases">
        <authorList>
            <person name="Corre E."/>
            <person name="Pelletier E."/>
            <person name="Niang G."/>
            <person name="Scheremetjew M."/>
            <person name="Finn R."/>
            <person name="Kale V."/>
            <person name="Holt S."/>
            <person name="Cochrane G."/>
            <person name="Meng A."/>
            <person name="Brown T."/>
            <person name="Cohen L."/>
        </authorList>
    </citation>
    <scope>NUCLEOTIDE SEQUENCE</scope>
    <source>
        <strain evidence="2">ATCC 50979</strain>
    </source>
</reference>
<evidence type="ECO:0000313" key="2">
    <source>
        <dbReference type="EMBL" id="CAD9291533.1"/>
    </source>
</evidence>